<gene>
    <name evidence="2" type="ORF">GCM10010978_14440</name>
</gene>
<dbReference type="AlphaFoldDB" id="A0A8J2ZTB2"/>
<reference evidence="2" key="2">
    <citation type="submission" date="2020-09" db="EMBL/GenBank/DDBJ databases">
        <authorList>
            <person name="Sun Q."/>
            <person name="Zhou Y."/>
        </authorList>
    </citation>
    <scope>NUCLEOTIDE SEQUENCE</scope>
    <source>
        <strain evidence="2">CGMCC 1.12360</strain>
    </source>
</reference>
<keyword evidence="1" id="KW-1133">Transmembrane helix</keyword>
<protein>
    <recommendedName>
        <fullName evidence="4">Flagellar basal body rod protein</fullName>
    </recommendedName>
</protein>
<dbReference type="RefSeq" id="WP_188391711.1">
    <property type="nucleotide sequence ID" value="NZ_BMEV01000021.1"/>
</dbReference>
<keyword evidence="1" id="KW-0812">Transmembrane</keyword>
<organism evidence="2 3">
    <name type="scientific">Compostibacillus humi</name>
    <dbReference type="NCBI Taxonomy" id="1245525"/>
    <lineage>
        <taxon>Bacteria</taxon>
        <taxon>Bacillati</taxon>
        <taxon>Bacillota</taxon>
        <taxon>Bacilli</taxon>
        <taxon>Bacillales</taxon>
        <taxon>Bacillaceae</taxon>
        <taxon>Compostibacillus</taxon>
    </lineage>
</organism>
<dbReference type="Proteomes" id="UP000602050">
    <property type="component" value="Unassembled WGS sequence"/>
</dbReference>
<evidence type="ECO:0008006" key="4">
    <source>
        <dbReference type="Google" id="ProtNLM"/>
    </source>
</evidence>
<name>A0A8J2ZTB2_9BACI</name>
<feature type="transmembrane region" description="Helical" evidence="1">
    <location>
        <begin position="51"/>
        <end position="84"/>
    </location>
</feature>
<accession>A0A8J2ZTB2</accession>
<comment type="caution">
    <text evidence="2">The sequence shown here is derived from an EMBL/GenBank/DDBJ whole genome shotgun (WGS) entry which is preliminary data.</text>
</comment>
<reference evidence="2" key="1">
    <citation type="journal article" date="2014" name="Int. J. Syst. Evol. Microbiol.">
        <title>Complete genome sequence of Corynebacterium casei LMG S-19264T (=DSM 44701T), isolated from a smear-ripened cheese.</title>
        <authorList>
            <consortium name="US DOE Joint Genome Institute (JGI-PGF)"/>
            <person name="Walter F."/>
            <person name="Albersmeier A."/>
            <person name="Kalinowski J."/>
            <person name="Ruckert C."/>
        </authorList>
    </citation>
    <scope>NUCLEOTIDE SEQUENCE</scope>
    <source>
        <strain evidence="2">CGMCC 1.12360</strain>
    </source>
</reference>
<evidence type="ECO:0000313" key="3">
    <source>
        <dbReference type="Proteomes" id="UP000602050"/>
    </source>
</evidence>
<keyword evidence="3" id="KW-1185">Reference proteome</keyword>
<evidence type="ECO:0000313" key="2">
    <source>
        <dbReference type="EMBL" id="GGH75015.1"/>
    </source>
</evidence>
<proteinExistence type="predicted"/>
<sequence length="114" mass="12435">MRKFLLFLAGLAAALVILAMIGPMALLALGAWLLYLIFKQFMKSDSVGGKIGWVVLGLIVLSITFANGYAVIGLGAAIILYLVIKNWNKDDSVIDAASDDPFTNFERQWADLNK</sequence>
<evidence type="ECO:0000256" key="1">
    <source>
        <dbReference type="SAM" id="Phobius"/>
    </source>
</evidence>
<dbReference type="EMBL" id="BMEV01000021">
    <property type="protein sequence ID" value="GGH75015.1"/>
    <property type="molecule type" value="Genomic_DNA"/>
</dbReference>
<keyword evidence="1" id="KW-0472">Membrane</keyword>